<organism evidence="2 3">
    <name type="scientific">Linderina pennispora</name>
    <dbReference type="NCBI Taxonomy" id="61395"/>
    <lineage>
        <taxon>Eukaryota</taxon>
        <taxon>Fungi</taxon>
        <taxon>Fungi incertae sedis</taxon>
        <taxon>Zoopagomycota</taxon>
        <taxon>Kickxellomycotina</taxon>
        <taxon>Kickxellomycetes</taxon>
        <taxon>Kickxellales</taxon>
        <taxon>Kickxellaceae</taxon>
        <taxon>Linderina</taxon>
    </lineage>
</organism>
<reference evidence="2 3" key="1">
    <citation type="submission" date="2016-07" db="EMBL/GenBank/DDBJ databases">
        <title>Pervasive Adenine N6-methylation of Active Genes in Fungi.</title>
        <authorList>
            <consortium name="DOE Joint Genome Institute"/>
            <person name="Mondo S.J."/>
            <person name="Dannebaum R.O."/>
            <person name="Kuo R.C."/>
            <person name="Labutti K."/>
            <person name="Haridas S."/>
            <person name="Kuo A."/>
            <person name="Salamov A."/>
            <person name="Ahrendt S.R."/>
            <person name="Lipzen A."/>
            <person name="Sullivan W."/>
            <person name="Andreopoulos W.B."/>
            <person name="Clum A."/>
            <person name="Lindquist E."/>
            <person name="Daum C."/>
            <person name="Ramamoorthy G.K."/>
            <person name="Gryganskyi A."/>
            <person name="Culley D."/>
            <person name="Magnuson J.K."/>
            <person name="James T.Y."/>
            <person name="O'Malley M.A."/>
            <person name="Stajich J.E."/>
            <person name="Spatafora J.W."/>
            <person name="Visel A."/>
            <person name="Grigoriev I.V."/>
        </authorList>
    </citation>
    <scope>NUCLEOTIDE SEQUENCE [LARGE SCALE GENOMIC DNA]</scope>
    <source>
        <strain evidence="2 3">ATCC 12442</strain>
    </source>
</reference>
<evidence type="ECO:0000256" key="1">
    <source>
        <dbReference type="SAM" id="MobiDB-lite"/>
    </source>
</evidence>
<dbReference type="Proteomes" id="UP000193922">
    <property type="component" value="Unassembled WGS sequence"/>
</dbReference>
<protein>
    <submittedName>
        <fullName evidence="2">Uncharacterized protein</fullName>
    </submittedName>
</protein>
<gene>
    <name evidence="2" type="ORF">DL89DRAFT_270966</name>
</gene>
<proteinExistence type="predicted"/>
<evidence type="ECO:0000313" key="3">
    <source>
        <dbReference type="Proteomes" id="UP000193922"/>
    </source>
</evidence>
<sequence>MLESDEHDDSAPTPLIFPDPAPMDLSPHVVQQCSTLMPQRPVTGIPVIHAMQRH</sequence>
<feature type="region of interest" description="Disordered" evidence="1">
    <location>
        <begin position="1"/>
        <end position="23"/>
    </location>
</feature>
<name>A0A1Y1VXE3_9FUNG</name>
<accession>A0A1Y1VXE3</accession>
<dbReference type="AlphaFoldDB" id="A0A1Y1VXE3"/>
<keyword evidence="3" id="KW-1185">Reference proteome</keyword>
<comment type="caution">
    <text evidence="2">The sequence shown here is derived from an EMBL/GenBank/DDBJ whole genome shotgun (WGS) entry which is preliminary data.</text>
</comment>
<dbReference type="GeneID" id="63805508"/>
<dbReference type="RefSeq" id="XP_040739639.1">
    <property type="nucleotide sequence ID" value="XM_040888860.1"/>
</dbReference>
<evidence type="ECO:0000313" key="2">
    <source>
        <dbReference type="EMBL" id="ORX65434.1"/>
    </source>
</evidence>
<dbReference type="EMBL" id="MCFD01000030">
    <property type="protein sequence ID" value="ORX65434.1"/>
    <property type="molecule type" value="Genomic_DNA"/>
</dbReference>